<dbReference type="Pfam" id="PF05764">
    <property type="entry name" value="YL1"/>
    <property type="match status" value="1"/>
</dbReference>
<evidence type="ECO:0000259" key="4">
    <source>
        <dbReference type="SMART" id="SM00993"/>
    </source>
</evidence>
<dbReference type="Pfam" id="PF08265">
    <property type="entry name" value="YL1_C"/>
    <property type="match status" value="1"/>
</dbReference>
<evidence type="ECO:0000256" key="1">
    <source>
        <dbReference type="ARBA" id="ARBA00006832"/>
    </source>
</evidence>
<evidence type="ECO:0000313" key="5">
    <source>
        <dbReference type="EMBL" id="KAJ3666307.1"/>
    </source>
</evidence>
<organism evidence="5 6">
    <name type="scientific">Zophobas morio</name>
    <dbReference type="NCBI Taxonomy" id="2755281"/>
    <lineage>
        <taxon>Eukaryota</taxon>
        <taxon>Metazoa</taxon>
        <taxon>Ecdysozoa</taxon>
        <taxon>Arthropoda</taxon>
        <taxon>Hexapoda</taxon>
        <taxon>Insecta</taxon>
        <taxon>Pterygota</taxon>
        <taxon>Neoptera</taxon>
        <taxon>Endopterygota</taxon>
        <taxon>Coleoptera</taxon>
        <taxon>Polyphaga</taxon>
        <taxon>Cucujiformia</taxon>
        <taxon>Tenebrionidae</taxon>
        <taxon>Zophobas</taxon>
    </lineage>
</organism>
<keyword evidence="6" id="KW-1185">Reference proteome</keyword>
<dbReference type="Proteomes" id="UP001168821">
    <property type="component" value="Unassembled WGS sequence"/>
</dbReference>
<gene>
    <name evidence="5" type="ORF">Zmor_001757</name>
</gene>
<sequence length="345" mass="40387">MTSRERRANAGNRMAKLLDEEEECQDEFYKTNYGGFEDTESDKEYEEEEEGEDVVDSDFSIDENDEPISDNEEEGQKKKRRLVTKAYKEPVAAPTKQKVKPKPAKPISRLKTIPHPSTDYERKSIRKSTAAKSAATAQRIKVRNLEQRKKVKRPKEEEWRPTQEELLEEAKVTEQENLKSLEKYQKMESEKKTKRTVKKVVSGPVIQYRSTRMPIIEEVETKKKDVKTESAENICERTFITVINDPNDETFNTVFEKKTARSLPRRLRCTVTGHAAKYVDPKTCLPYHSSMCLKIIRSAYYQQLEAHGDRNNPLVANWLKWYVKNKDKLRRELALRIKTHQIDRN</sequence>
<proteinExistence type="inferred from homology"/>
<dbReference type="PANTHER" id="PTHR13275">
    <property type="entry name" value="YL-1 PROTEIN TRANSCRIPTION FACTOR-LIKE 1"/>
    <property type="match status" value="1"/>
</dbReference>
<reference evidence="5" key="1">
    <citation type="journal article" date="2023" name="G3 (Bethesda)">
        <title>Whole genome assemblies of Zophobas morio and Tenebrio molitor.</title>
        <authorList>
            <person name="Kaur S."/>
            <person name="Stinson S.A."/>
            <person name="diCenzo G.C."/>
        </authorList>
    </citation>
    <scope>NUCLEOTIDE SEQUENCE</scope>
    <source>
        <strain evidence="5">QUZm001</strain>
    </source>
</reference>
<comment type="caution">
    <text evidence="5">The sequence shown here is derived from an EMBL/GenBank/DDBJ whole genome shotgun (WGS) entry which is preliminary data.</text>
</comment>
<protein>
    <recommendedName>
        <fullName evidence="2">Vacuolar protein sorting-associated protein 72 homolog</fullName>
    </recommendedName>
</protein>
<dbReference type="AlphaFoldDB" id="A0AA38MSX7"/>
<dbReference type="EMBL" id="JALNTZ010000001">
    <property type="protein sequence ID" value="KAJ3666307.1"/>
    <property type="molecule type" value="Genomic_DNA"/>
</dbReference>
<feature type="compositionally biased region" description="Acidic residues" evidence="3">
    <location>
        <begin position="37"/>
        <end position="73"/>
    </location>
</feature>
<comment type="similarity">
    <text evidence="1">Belongs to the VPS72/YL1 family.</text>
</comment>
<dbReference type="GO" id="GO:0005634">
    <property type="term" value="C:nucleus"/>
    <property type="evidence" value="ECO:0007669"/>
    <property type="project" value="TreeGrafter"/>
</dbReference>
<feature type="region of interest" description="Disordered" evidence="3">
    <location>
        <begin position="1"/>
        <end position="137"/>
    </location>
</feature>
<dbReference type="InterPro" id="IPR013272">
    <property type="entry name" value="Vps72/YL1_C"/>
</dbReference>
<accession>A0AA38MSX7</accession>
<evidence type="ECO:0000256" key="3">
    <source>
        <dbReference type="SAM" id="MobiDB-lite"/>
    </source>
</evidence>
<evidence type="ECO:0000313" key="6">
    <source>
        <dbReference type="Proteomes" id="UP001168821"/>
    </source>
</evidence>
<feature type="domain" description="Vps72/YL1 C-terminal" evidence="4">
    <location>
        <begin position="267"/>
        <end position="296"/>
    </location>
</feature>
<feature type="compositionally biased region" description="Low complexity" evidence="3">
    <location>
        <begin position="127"/>
        <end position="137"/>
    </location>
</feature>
<dbReference type="PANTHER" id="PTHR13275:SF4">
    <property type="entry name" value="VACUOLAR PROTEIN SORTING-ASSOCIATED PROTEIN 72 HOMOLOG"/>
    <property type="match status" value="1"/>
</dbReference>
<name>A0AA38MSX7_9CUCU</name>
<evidence type="ECO:0000256" key="2">
    <source>
        <dbReference type="ARBA" id="ARBA00020000"/>
    </source>
</evidence>
<dbReference type="SMART" id="SM00993">
    <property type="entry name" value="YL1_C"/>
    <property type="match status" value="1"/>
</dbReference>
<dbReference type="InterPro" id="IPR046757">
    <property type="entry name" value="YL1_N"/>
</dbReference>